<dbReference type="InterPro" id="IPR043136">
    <property type="entry name" value="B30.2/SPRY_sf"/>
</dbReference>
<reference evidence="1" key="1">
    <citation type="submission" date="2014-05" db="EMBL/GenBank/DDBJ databases">
        <title>The genome and life-stage specific transcriptomes of Globodera pallida elucidate key aspects of plant parasitism by a cyst nematode.</title>
        <authorList>
            <person name="Cotton J.A."/>
            <person name="Lilley C.J."/>
            <person name="Jones L.M."/>
            <person name="Kikuchi T."/>
            <person name="Reid A.J."/>
            <person name="Thorpe P."/>
            <person name="Tsai I.J."/>
            <person name="Beasley H."/>
            <person name="Blok V."/>
            <person name="Cock P.J.A."/>
            <person name="Van den Akker S.E."/>
            <person name="Holroyd N."/>
            <person name="Hunt M."/>
            <person name="Mantelin S."/>
            <person name="Naghra H."/>
            <person name="Pain A."/>
            <person name="Palomares-Rius J.E."/>
            <person name="Zarowiecki M."/>
            <person name="Berriman M."/>
            <person name="Jones J.T."/>
            <person name="Urwin P.E."/>
        </authorList>
    </citation>
    <scope>NUCLEOTIDE SEQUENCE [LARGE SCALE GENOMIC DNA]</scope>
    <source>
        <strain evidence="1">Lindley</strain>
    </source>
</reference>
<proteinExistence type="predicted"/>
<accession>A0A183BSS8</accession>
<dbReference type="WBParaSite" id="GPLIN_000366400">
    <property type="protein sequence ID" value="GPLIN_000366400"/>
    <property type="gene ID" value="GPLIN_000366400"/>
</dbReference>
<sequence length="162" mass="18098">MPKATSSLGRMKHLLDTGIGAVVHFLLLPAHKLILMVASDVFEAMFSFDARNAKAAAAGKVPSGVLTNDEIISNFLHYSRPDRALHEPYQLQFRTNGRAGTKSGLTLQNRRDSAACHEDLTLIEPKRLIARFTGEEEGFRSVCAERPIPERNFGFFYFEMTI</sequence>
<organism evidence="1 2">
    <name type="scientific">Globodera pallida</name>
    <name type="common">Potato cyst nematode worm</name>
    <name type="synonym">Heterodera pallida</name>
    <dbReference type="NCBI Taxonomy" id="36090"/>
    <lineage>
        <taxon>Eukaryota</taxon>
        <taxon>Metazoa</taxon>
        <taxon>Ecdysozoa</taxon>
        <taxon>Nematoda</taxon>
        <taxon>Chromadorea</taxon>
        <taxon>Rhabditida</taxon>
        <taxon>Tylenchina</taxon>
        <taxon>Tylenchomorpha</taxon>
        <taxon>Tylenchoidea</taxon>
        <taxon>Heteroderidae</taxon>
        <taxon>Heteroderinae</taxon>
        <taxon>Globodera</taxon>
    </lineage>
</organism>
<reference evidence="2" key="2">
    <citation type="submission" date="2016-06" db="UniProtKB">
        <authorList>
            <consortium name="WormBaseParasite"/>
        </authorList>
    </citation>
    <scope>IDENTIFICATION</scope>
</reference>
<dbReference type="AlphaFoldDB" id="A0A183BSS8"/>
<dbReference type="Gene3D" id="2.60.120.920">
    <property type="match status" value="1"/>
</dbReference>
<evidence type="ECO:0000313" key="1">
    <source>
        <dbReference type="Proteomes" id="UP000050741"/>
    </source>
</evidence>
<protein>
    <submittedName>
        <fullName evidence="2">Uncharacterized protein</fullName>
    </submittedName>
</protein>
<dbReference type="Proteomes" id="UP000050741">
    <property type="component" value="Unassembled WGS sequence"/>
</dbReference>
<name>A0A183BSS8_GLOPA</name>
<keyword evidence="1" id="KW-1185">Reference proteome</keyword>
<evidence type="ECO:0000313" key="2">
    <source>
        <dbReference type="WBParaSite" id="GPLIN_000366400"/>
    </source>
</evidence>